<feature type="active site" description="Proton acceptor" evidence="7">
    <location>
        <position position="102"/>
    </location>
</feature>
<evidence type="ECO:0000256" key="5">
    <source>
        <dbReference type="ARBA" id="ARBA00022984"/>
    </source>
</evidence>
<dbReference type="GO" id="GO:0006508">
    <property type="term" value="P:proteolysis"/>
    <property type="evidence" value="ECO:0007669"/>
    <property type="project" value="InterPro"/>
</dbReference>
<evidence type="ECO:0000256" key="2">
    <source>
        <dbReference type="ARBA" id="ARBA00022729"/>
    </source>
</evidence>
<keyword evidence="6" id="KW-0961">Cell wall biogenesis/degradation</keyword>
<sequence length="479" mass="52190">MDKPDLFLSYPTNNPLIRRRRLISMKTVTKKIASSVAGAILALLLFASPVLASGETVADFSDQLTQSQQYGFKHAIAIDQESGQILYQKAADDLHGIASLTKLLSLYVIYDQLAQGKLSLDEAVPVSPALAKQSQAEGLSNVPLVAGPANYSVDQLIDAVIIASANSATVALAEKVAGSEDHFIELMAQKLDQLGIKDYNLVSASGLRGELRADARPGQYSETEENQISAKSLALVVQRLLKDYPDIQSRSQVEEKVFQVAPDWQVTMTNSNQLLPGMTYGRRDITGLKTGTELGAGYCLVATSFINQRPVILVTLGAGSNEDRFVETSRLLTDLQNNLDWVVLIPQGALYNNGEEVEIYGGNKATTQLQYGNTVACFVPHNYSISDSPEADFTEPASYSMNGNLEVNAPLEEGEVVNTEILHIPFVDSVDGQLALATDLMPTENVKRVSPFVQITRKVHESMQFISDWLNAKIAEYSN</sequence>
<keyword evidence="11" id="KW-0645">Protease</keyword>
<organism evidence="11 12">
    <name type="scientific">Aerococcus tenax</name>
    <dbReference type="NCBI Taxonomy" id="3078812"/>
    <lineage>
        <taxon>Bacteria</taxon>
        <taxon>Bacillati</taxon>
        <taxon>Bacillota</taxon>
        <taxon>Bacilli</taxon>
        <taxon>Lactobacillales</taxon>
        <taxon>Aerococcaceae</taxon>
        <taxon>Aerococcus</taxon>
    </lineage>
</organism>
<keyword evidence="5" id="KW-0573">Peptidoglycan synthesis</keyword>
<dbReference type="Pfam" id="PF00768">
    <property type="entry name" value="Peptidase_S11"/>
    <property type="match status" value="1"/>
</dbReference>
<comment type="caution">
    <text evidence="11">The sequence shown here is derived from an EMBL/GenBank/DDBJ whole genome shotgun (WGS) entry which is preliminary data.</text>
</comment>
<comment type="similarity">
    <text evidence="1 9">Belongs to the peptidase S11 family.</text>
</comment>
<evidence type="ECO:0000256" key="7">
    <source>
        <dbReference type="PIRSR" id="PIRSR618044-1"/>
    </source>
</evidence>
<keyword evidence="11" id="KW-0121">Carboxypeptidase</keyword>
<evidence type="ECO:0000313" key="11">
    <source>
        <dbReference type="EMBL" id="KAA9241084.1"/>
    </source>
</evidence>
<dbReference type="GO" id="GO:0009252">
    <property type="term" value="P:peptidoglycan biosynthetic process"/>
    <property type="evidence" value="ECO:0007669"/>
    <property type="project" value="UniProtKB-KW"/>
</dbReference>
<dbReference type="EMBL" id="VYVN01000005">
    <property type="protein sequence ID" value="KAA9241084.1"/>
    <property type="molecule type" value="Genomic_DNA"/>
</dbReference>
<feature type="domain" description="Peptidase S11 D-alanyl-D-alanine carboxypeptidase A N-terminal" evidence="10">
    <location>
        <begin position="69"/>
        <end position="318"/>
    </location>
</feature>
<keyword evidence="3" id="KW-0378">Hydrolase</keyword>
<dbReference type="GO" id="GO:0071555">
    <property type="term" value="P:cell wall organization"/>
    <property type="evidence" value="ECO:0007669"/>
    <property type="project" value="UniProtKB-KW"/>
</dbReference>
<reference evidence="12" key="1">
    <citation type="submission" date="2019-09" db="EMBL/GenBank/DDBJ databases">
        <title>Draft genome sequence assemblies of isolates from the urinary tract.</title>
        <authorList>
            <person name="Mores C.R."/>
            <person name="Putonti C."/>
            <person name="Wolfe A.J."/>
        </authorList>
    </citation>
    <scope>NUCLEOTIDE SEQUENCE [LARGE SCALE GENOMIC DNA]</scope>
    <source>
        <strain evidence="12">UMB8614</strain>
    </source>
</reference>
<evidence type="ECO:0000256" key="4">
    <source>
        <dbReference type="ARBA" id="ARBA00022960"/>
    </source>
</evidence>
<keyword evidence="12" id="KW-1185">Reference proteome</keyword>
<dbReference type="InterPro" id="IPR001967">
    <property type="entry name" value="Peptidase_S11_N"/>
</dbReference>
<accession>A0A5N1BQ10</accession>
<dbReference type="GO" id="GO:0008360">
    <property type="term" value="P:regulation of cell shape"/>
    <property type="evidence" value="ECO:0007669"/>
    <property type="project" value="UniProtKB-KW"/>
</dbReference>
<evidence type="ECO:0000256" key="3">
    <source>
        <dbReference type="ARBA" id="ARBA00022801"/>
    </source>
</evidence>
<dbReference type="Proteomes" id="UP000326476">
    <property type="component" value="Unassembled WGS sequence"/>
</dbReference>
<proteinExistence type="inferred from homology"/>
<dbReference type="PANTHER" id="PTHR21581">
    <property type="entry name" value="D-ALANYL-D-ALANINE CARBOXYPEPTIDASE"/>
    <property type="match status" value="1"/>
</dbReference>
<keyword evidence="2" id="KW-0732">Signal</keyword>
<evidence type="ECO:0000256" key="8">
    <source>
        <dbReference type="PIRSR" id="PIRSR618044-2"/>
    </source>
</evidence>
<gene>
    <name evidence="11" type="ORF">F6I34_03080</name>
</gene>
<feature type="binding site" evidence="8">
    <location>
        <position position="289"/>
    </location>
    <ligand>
        <name>substrate</name>
    </ligand>
</feature>
<dbReference type="SUPFAM" id="SSF56601">
    <property type="entry name" value="beta-lactamase/transpeptidase-like"/>
    <property type="match status" value="1"/>
</dbReference>
<evidence type="ECO:0000313" key="12">
    <source>
        <dbReference type="Proteomes" id="UP000326476"/>
    </source>
</evidence>
<dbReference type="AlphaFoldDB" id="A0A5N1BQ10"/>
<dbReference type="InterPro" id="IPR012338">
    <property type="entry name" value="Beta-lactam/transpept-like"/>
</dbReference>
<feature type="active site" description="Acyl-ester intermediate" evidence="7">
    <location>
        <position position="99"/>
    </location>
</feature>
<evidence type="ECO:0000256" key="1">
    <source>
        <dbReference type="ARBA" id="ARBA00007164"/>
    </source>
</evidence>
<dbReference type="PANTHER" id="PTHR21581:SF11">
    <property type="entry name" value="D-ALANYL-D-ALANINE CARBOXYPEPTIDASE DACA"/>
    <property type="match status" value="1"/>
</dbReference>
<dbReference type="InterPro" id="IPR018044">
    <property type="entry name" value="Peptidase_S11"/>
</dbReference>
<dbReference type="GO" id="GO:0009002">
    <property type="term" value="F:serine-type D-Ala-D-Ala carboxypeptidase activity"/>
    <property type="evidence" value="ECO:0007669"/>
    <property type="project" value="InterPro"/>
</dbReference>
<evidence type="ECO:0000256" key="9">
    <source>
        <dbReference type="RuleBase" id="RU004016"/>
    </source>
</evidence>
<evidence type="ECO:0000256" key="6">
    <source>
        <dbReference type="ARBA" id="ARBA00023316"/>
    </source>
</evidence>
<protein>
    <submittedName>
        <fullName evidence="11">D-alanyl-D-alanine carboxypeptidase</fullName>
    </submittedName>
</protein>
<dbReference type="Gene3D" id="3.40.710.10">
    <property type="entry name" value="DD-peptidase/beta-lactamase superfamily"/>
    <property type="match status" value="1"/>
</dbReference>
<keyword evidence="4" id="KW-0133">Cell shape</keyword>
<name>A0A5N1BQ10_9LACT</name>
<dbReference type="PRINTS" id="PR00725">
    <property type="entry name" value="DADACBPTASE1"/>
</dbReference>
<feature type="active site" evidence="7">
    <location>
        <position position="164"/>
    </location>
</feature>
<evidence type="ECO:0000259" key="10">
    <source>
        <dbReference type="Pfam" id="PF00768"/>
    </source>
</evidence>